<accession>A0A2P5A019</accession>
<reference evidence="1 2" key="1">
    <citation type="journal article" date="2016" name="Genome Announc.">
        <title>Draft Whole-Genome Sequence of Trichoderma gamsii T6085, a Promising Biocontrol Agent of Fusarium Head Blight on Wheat.</title>
        <authorList>
            <person name="Baroncelli R."/>
            <person name="Zapparata A."/>
            <person name="Piaggeschi G."/>
            <person name="Sarrocco S."/>
            <person name="Vannacci G."/>
        </authorList>
    </citation>
    <scope>NUCLEOTIDE SEQUENCE [LARGE SCALE GENOMIC DNA]</scope>
    <source>
        <strain evidence="1 2">T6085</strain>
    </source>
</reference>
<dbReference type="AlphaFoldDB" id="A0A2P5A019"/>
<organism evidence="1 2">
    <name type="scientific">Trichoderma gamsii</name>
    <dbReference type="NCBI Taxonomy" id="398673"/>
    <lineage>
        <taxon>Eukaryota</taxon>
        <taxon>Fungi</taxon>
        <taxon>Dikarya</taxon>
        <taxon>Ascomycota</taxon>
        <taxon>Pezizomycotina</taxon>
        <taxon>Sordariomycetes</taxon>
        <taxon>Hypocreomycetidae</taxon>
        <taxon>Hypocreales</taxon>
        <taxon>Hypocreaceae</taxon>
        <taxon>Trichoderma</taxon>
    </lineage>
</organism>
<dbReference type="RefSeq" id="XP_024406544.1">
    <property type="nucleotide sequence ID" value="XM_024548728.1"/>
</dbReference>
<dbReference type="GeneID" id="29985567"/>
<sequence>MDASTEMSRAWAKYIEMQACIAPHCVLCTLELKADEPILFTSSKEEPISLQQGTYYPCVINNCQHIDGLSLACHSICAAEGLPSSKTLEVTTWDPGFELPLAQSADLKRLLASKRASRRDLVRSTLKTREKIVGASSGQVKTSFRVWATYVTLHGETYVSSLSNNHGDDLVYDLGSKSTEDVIYVRRGPLGVKRIVVACSTETLEMENHPLDWWQVLPLVEDSILHFEFDGFKLRDVREAERGICRPALWSAPFCRRDLIRFIVSHSSKPSRFNRLKINDPETTGYSVAWNPFHLALKIARHTATDDLSCYAELPQDMTTWLYFPMGRGELLKEIWRREHTHCCRTEIDLVLVTTAGRVHVLGKHPIPGHTYVHTRITALRNEPDYLYVDDSAGILELALNPAPPEIEDPFGSLSLPVPTSQYPKAASAESFFYTSASLDNLDSLEPCNINGVTTGVLLHYGDGSRAVVGQVRLDRLSNKQHVPRDATIRFVVTRNVAQCPKVRGVLVLTADMHEQIPPVNVGLELEVACRGRLEWWYTLRQCQLAYEGRTSASVV</sequence>
<dbReference type="STRING" id="398673.A0A2P5A019"/>
<name>A0A2P5A019_9HYPO</name>
<dbReference type="EMBL" id="JPDN02000003">
    <property type="protein sequence ID" value="PON29889.1"/>
    <property type="molecule type" value="Genomic_DNA"/>
</dbReference>
<keyword evidence="2" id="KW-1185">Reference proteome</keyword>
<proteinExistence type="predicted"/>
<protein>
    <submittedName>
        <fullName evidence="1">Uncharacterized protein</fullName>
    </submittedName>
</protein>
<dbReference type="Proteomes" id="UP000054821">
    <property type="component" value="Unassembled WGS sequence"/>
</dbReference>
<comment type="caution">
    <text evidence="1">The sequence shown here is derived from an EMBL/GenBank/DDBJ whole genome shotgun (WGS) entry which is preliminary data.</text>
</comment>
<evidence type="ECO:0000313" key="1">
    <source>
        <dbReference type="EMBL" id="PON29889.1"/>
    </source>
</evidence>
<evidence type="ECO:0000313" key="2">
    <source>
        <dbReference type="Proteomes" id="UP000054821"/>
    </source>
</evidence>
<gene>
    <name evidence="1" type="ORF">TGAM01_v201255</name>
</gene>